<dbReference type="Proteomes" id="UP000103309">
    <property type="component" value="Segment"/>
</dbReference>
<reference evidence="1 2" key="1">
    <citation type="submission" date="2010-04" db="EMBL/GenBank/DDBJ databases">
        <title>Novel immune-modulators identified by a rapid, functional screen of the Parapox virus genome.</title>
        <authorList>
            <person name="McGuire M.J."/>
            <person name="Sykes K.F."/>
            <person name="Johnston S.A."/>
        </authorList>
    </citation>
    <scope>NUCLEOTIDE SEQUENCE [LARGE SCALE GENOMIC DNA]</scope>
    <source>
        <strain evidence="1">D1701</strain>
    </source>
</reference>
<organismHost>
    <name type="scientific">Capra hircus</name>
    <name type="common">Goat</name>
    <dbReference type="NCBI Taxonomy" id="9925"/>
</organismHost>
<organismHost>
    <name type="scientific">Homo sapiens</name>
    <name type="common">Human</name>
    <dbReference type="NCBI Taxonomy" id="9606"/>
</organismHost>
<sequence length="178" mass="20023">MCCFYVLLHHGRAYEGEVRAAALGVAHQPRQARNFIAVAAHAQRRARLAPGAVCERQVGLGDAARDRGHVLAPLRRTELARVRGEVPRRHVPAGELKVQEGLAGALVERREAALGRGSAQLRDTHGHVQRPEPVYDARRHAQRLIHLPAQSYLHIPRRCPRSRRACRWRRLCPGTRRP</sequence>
<protein>
    <submittedName>
        <fullName evidence="1">PP78</fullName>
    </submittedName>
</protein>
<evidence type="ECO:0000313" key="2">
    <source>
        <dbReference type="Proteomes" id="UP000103309"/>
    </source>
</evidence>
<organismHost>
    <name type="scientific">Ovis aries</name>
    <name type="common">Sheep</name>
    <dbReference type="NCBI Taxonomy" id="9940"/>
</organismHost>
<dbReference type="EMBL" id="HM133903">
    <property type="protein sequence ID" value="ADY76751.1"/>
    <property type="molecule type" value="Genomic_DNA"/>
</dbReference>
<name>F1AX57_ORFV</name>
<organism evidence="1 2">
    <name type="scientific">Orf virus</name>
    <name type="common">ORFV</name>
    <dbReference type="NCBI Taxonomy" id="10258"/>
    <lineage>
        <taxon>Viruses</taxon>
        <taxon>Varidnaviria</taxon>
        <taxon>Bamfordvirae</taxon>
        <taxon>Nucleocytoviricota</taxon>
        <taxon>Pokkesviricetes</taxon>
        <taxon>Chitovirales</taxon>
        <taxon>Poxviridae</taxon>
        <taxon>Chordopoxvirinae</taxon>
        <taxon>Parapoxvirus</taxon>
        <taxon>Parapoxvirus orf</taxon>
    </lineage>
</organism>
<evidence type="ECO:0000313" key="1">
    <source>
        <dbReference type="EMBL" id="ADY76751.1"/>
    </source>
</evidence>
<accession>F1AX57</accession>
<proteinExistence type="predicted"/>